<dbReference type="KEGG" id="pluf:LFWB_2550"/>
<dbReference type="Pfam" id="PF04851">
    <property type="entry name" value="ResIII"/>
    <property type="match status" value="1"/>
</dbReference>
<organism evidence="3 4">
    <name type="scientific">Loofah witches'-broom phytoplasma</name>
    <dbReference type="NCBI Taxonomy" id="35773"/>
    <lineage>
        <taxon>Bacteria</taxon>
        <taxon>Bacillati</taxon>
        <taxon>Mycoplasmatota</taxon>
        <taxon>Mollicutes</taxon>
        <taxon>Acholeplasmatales</taxon>
        <taxon>Acholeplasmataceae</taxon>
        <taxon>Candidatus Phytoplasma</taxon>
        <taxon>16SrVIII (Loofah witches'-broom group)</taxon>
    </lineage>
</organism>
<dbReference type="GO" id="GO:0003677">
    <property type="term" value="F:DNA binding"/>
    <property type="evidence" value="ECO:0007669"/>
    <property type="project" value="InterPro"/>
</dbReference>
<dbReference type="InterPro" id="IPR007560">
    <property type="entry name" value="Restrct_endonuc_IV_Mrr"/>
</dbReference>
<dbReference type="SUPFAM" id="SSF52540">
    <property type="entry name" value="P-loop containing nucleoside triphosphate hydrolases"/>
    <property type="match status" value="1"/>
</dbReference>
<dbReference type="GO" id="GO:0005829">
    <property type="term" value="C:cytosol"/>
    <property type="evidence" value="ECO:0007669"/>
    <property type="project" value="TreeGrafter"/>
</dbReference>
<dbReference type="GO" id="GO:0016787">
    <property type="term" value="F:hydrolase activity"/>
    <property type="evidence" value="ECO:0007669"/>
    <property type="project" value="InterPro"/>
</dbReference>
<dbReference type="Proteomes" id="UP000672038">
    <property type="component" value="Chromosome"/>
</dbReference>
<dbReference type="Pfam" id="PF04471">
    <property type="entry name" value="Mrr_cat"/>
    <property type="match status" value="1"/>
</dbReference>
<dbReference type="EMBL" id="CP054393">
    <property type="protein sequence ID" value="QTX02825.1"/>
    <property type="molecule type" value="Genomic_DNA"/>
</dbReference>
<dbReference type="InterPro" id="IPR006935">
    <property type="entry name" value="Helicase/UvrB_N"/>
</dbReference>
<dbReference type="GO" id="GO:0009307">
    <property type="term" value="P:DNA restriction-modification system"/>
    <property type="evidence" value="ECO:0007669"/>
    <property type="project" value="InterPro"/>
</dbReference>
<dbReference type="PANTHER" id="PTHR47396:SF1">
    <property type="entry name" value="ATP-DEPENDENT HELICASE IRC3-RELATED"/>
    <property type="match status" value="1"/>
</dbReference>
<evidence type="ECO:0000259" key="2">
    <source>
        <dbReference type="Pfam" id="PF04851"/>
    </source>
</evidence>
<dbReference type="PANTHER" id="PTHR47396">
    <property type="entry name" value="TYPE I RESTRICTION ENZYME ECOKI R PROTEIN"/>
    <property type="match status" value="1"/>
</dbReference>
<evidence type="ECO:0000259" key="1">
    <source>
        <dbReference type="Pfam" id="PF04471"/>
    </source>
</evidence>
<protein>
    <submittedName>
        <fullName evidence="3">DEAD/DEAH box helicase</fullName>
    </submittedName>
</protein>
<evidence type="ECO:0000313" key="4">
    <source>
        <dbReference type="Proteomes" id="UP000672038"/>
    </source>
</evidence>
<reference evidence="3" key="1">
    <citation type="submission" date="2020-06" db="EMBL/GenBank/DDBJ databases">
        <title>Complete genome sequence of Candidatus Phytoplasma luffae NCHU2019.</title>
        <authorList>
            <person name="Cho S.-T."/>
            <person name="Tan C.-M."/>
            <person name="Li J.-R."/>
            <person name="Chien Y.-Y."/>
            <person name="Chiu Y.-C."/>
            <person name="Yang J.-Y."/>
            <person name="Kuo C.-H."/>
        </authorList>
    </citation>
    <scope>NUCLEOTIDE SEQUENCE</scope>
    <source>
        <strain evidence="3">NCHU2019</strain>
    </source>
</reference>
<gene>
    <name evidence="3" type="ORF">LFWB_2550</name>
</gene>
<dbReference type="InterPro" id="IPR027417">
    <property type="entry name" value="P-loop_NTPase"/>
</dbReference>
<evidence type="ECO:0000313" key="3">
    <source>
        <dbReference type="EMBL" id="QTX02825.1"/>
    </source>
</evidence>
<dbReference type="GO" id="GO:0004519">
    <property type="term" value="F:endonuclease activity"/>
    <property type="evidence" value="ECO:0007669"/>
    <property type="project" value="InterPro"/>
</dbReference>
<feature type="domain" description="Helicase/UvrB N-terminal" evidence="2">
    <location>
        <begin position="130"/>
        <end position="288"/>
    </location>
</feature>
<keyword evidence="3" id="KW-0378">Hydrolase</keyword>
<proteinExistence type="predicted"/>
<keyword evidence="3" id="KW-0547">Nucleotide-binding</keyword>
<dbReference type="GO" id="GO:0005524">
    <property type="term" value="F:ATP binding"/>
    <property type="evidence" value="ECO:0007669"/>
    <property type="project" value="InterPro"/>
</dbReference>
<name>A0A975ILX2_LOWBP</name>
<keyword evidence="3" id="KW-0067">ATP-binding</keyword>
<dbReference type="Gene3D" id="3.40.50.300">
    <property type="entry name" value="P-loop containing nucleotide triphosphate hydrolases"/>
    <property type="match status" value="1"/>
</dbReference>
<dbReference type="GO" id="GO:0004386">
    <property type="term" value="F:helicase activity"/>
    <property type="evidence" value="ECO:0007669"/>
    <property type="project" value="UniProtKB-KW"/>
</dbReference>
<dbReference type="InterPro" id="IPR050742">
    <property type="entry name" value="Helicase_Restrict-Modif_Enz"/>
</dbReference>
<dbReference type="RefSeq" id="WP_210954868.1">
    <property type="nucleotide sequence ID" value="NZ_CP054393.1"/>
</dbReference>
<keyword evidence="3" id="KW-0347">Helicase</keyword>
<feature type="domain" description="Restriction endonuclease type IV Mrr" evidence="1">
    <location>
        <begin position="31"/>
        <end position="118"/>
    </location>
</feature>
<dbReference type="AlphaFoldDB" id="A0A975ILX2"/>
<sequence>MKKWEETEYQVQNWLKNNPLFKGMIIKKLKDGVEGVDLEAFYEHDLESKIAIQVKSWEQDIQLKDIFTFLETLKKPENNYSQGILITKGKGKLTNSAKEKISKYKKENNIKIEIFENPNLKEYQKNSQTFQLRPYQKEAIEAAKEHYRFNDRGILEMACGTGKTFVAKNIIKNLLPEGGLVFFFAPWLSLLEQSIRYLTADDNETLVIPVCSTEDEMISKNNKSLNTEDLNKSHIINLEHLLEKDNLNSFRKKFKYIIVFCTYRSQDRLAEKQEKEILGKTDLIICDEKLIIL</sequence>
<keyword evidence="4" id="KW-1185">Reference proteome</keyword>
<accession>A0A975ILX2</accession>